<keyword evidence="3" id="KW-0479">Metal-binding</keyword>
<dbReference type="EMBL" id="GEZM01056198">
    <property type="protein sequence ID" value="JAV72789.1"/>
    <property type="molecule type" value="Transcribed_RNA"/>
</dbReference>
<evidence type="ECO:0000256" key="9">
    <source>
        <dbReference type="ARBA" id="ARBA00023170"/>
    </source>
</evidence>
<dbReference type="GO" id="GO:0008270">
    <property type="term" value="F:zinc ion binding"/>
    <property type="evidence" value="ECO:0007669"/>
    <property type="project" value="UniProtKB-KW"/>
</dbReference>
<dbReference type="InterPro" id="IPR001723">
    <property type="entry name" value="Nuclear_hrmn_rcpt"/>
</dbReference>
<keyword evidence="8" id="KW-0804">Transcription</keyword>
<comment type="subcellular location">
    <subcellularLocation>
        <location evidence="1">Nucleus</location>
    </subcellularLocation>
</comment>
<dbReference type="GO" id="GO:0005634">
    <property type="term" value="C:nucleus"/>
    <property type="evidence" value="ECO:0007669"/>
    <property type="project" value="UniProtKB-SubCell"/>
</dbReference>
<dbReference type="CDD" id="cd06941">
    <property type="entry name" value="NR_LBD_DmE78_like"/>
    <property type="match status" value="1"/>
</dbReference>
<keyword evidence="4" id="KW-0863">Zinc-finger</keyword>
<keyword evidence="7" id="KW-0238">DNA-binding</keyword>
<accession>A0A1Y1LGK1</accession>
<keyword evidence="9" id="KW-0675">Receptor</keyword>
<dbReference type="InterPro" id="IPR001728">
    <property type="entry name" value="ThyrH_rcpt"/>
</dbReference>
<dbReference type="InterPro" id="IPR000536">
    <property type="entry name" value="Nucl_hrmn_rcpt_lig-bd"/>
</dbReference>
<evidence type="ECO:0000259" key="11">
    <source>
        <dbReference type="PROSITE" id="PS51843"/>
    </source>
</evidence>
<dbReference type="SMART" id="SM00430">
    <property type="entry name" value="HOLI"/>
    <property type="match status" value="1"/>
</dbReference>
<comment type="similarity">
    <text evidence="2">Belongs to the nuclear hormone receptor family. NR1 subfamily.</text>
</comment>
<feature type="domain" description="NR LBD" evidence="11">
    <location>
        <begin position="64"/>
        <end position="292"/>
    </location>
</feature>
<reference evidence="12" key="1">
    <citation type="journal article" date="2016" name="Sci. Rep.">
        <title>Molecular characterization of firefly nuptial gifts: a multi-omics approach sheds light on postcopulatory sexual selection.</title>
        <authorList>
            <person name="Al-Wathiqui N."/>
            <person name="Fallon T.R."/>
            <person name="South A."/>
            <person name="Weng J.K."/>
            <person name="Lewis S.M."/>
        </authorList>
    </citation>
    <scope>NUCLEOTIDE SEQUENCE</scope>
</reference>
<dbReference type="PRINTS" id="PR00546">
    <property type="entry name" value="THYROIDHORMR"/>
</dbReference>
<dbReference type="FunFam" id="1.10.565.10:FF:000044">
    <property type="entry name" value="Ecdysone-induced protein 78C, isoform D"/>
    <property type="match status" value="1"/>
</dbReference>
<evidence type="ECO:0000256" key="1">
    <source>
        <dbReference type="ARBA" id="ARBA00004123"/>
    </source>
</evidence>
<dbReference type="SUPFAM" id="SSF48508">
    <property type="entry name" value="Nuclear receptor ligand-binding domain"/>
    <property type="match status" value="1"/>
</dbReference>
<sequence length="300" mass="33977">MSRDSVRYGRVPKRSRERSTDEISRVTTTDADQSDNETKQLAVYDIILTVSQAHHANCGFTEEHTRHLVRKSLSVPPTTSPDDGEVATSTADSLEQQKCWLWQQFAANVTPCVQRVVEFAKRVPGFCDLGQDDQLILIKVGFFEIWLSHVARLTSNTSMVFDNGITVTRQQLEIMYDVDFVASIIHFANTFNALALNDTELGLFSAVVLLTADRPGITDVKTIEHHQDKLIEAFKVQVGRNHGSEPQIFSNLLIKLPELRNLGTKHTSHLDWFRVNWTKLTLPPLFAEIFDIPKCEDDLQ</sequence>
<dbReference type="GO" id="GO:0003677">
    <property type="term" value="F:DNA binding"/>
    <property type="evidence" value="ECO:0007669"/>
    <property type="project" value="UniProtKB-KW"/>
</dbReference>
<evidence type="ECO:0000256" key="8">
    <source>
        <dbReference type="ARBA" id="ARBA00023163"/>
    </source>
</evidence>
<evidence type="ECO:0000313" key="12">
    <source>
        <dbReference type="EMBL" id="JAV72789.1"/>
    </source>
</evidence>
<dbReference type="Gene3D" id="1.10.565.10">
    <property type="entry name" value="Retinoid X Receptor"/>
    <property type="match status" value="1"/>
</dbReference>
<evidence type="ECO:0000256" key="4">
    <source>
        <dbReference type="ARBA" id="ARBA00022771"/>
    </source>
</evidence>
<dbReference type="GO" id="GO:0004879">
    <property type="term" value="F:nuclear receptor activity"/>
    <property type="evidence" value="ECO:0007669"/>
    <property type="project" value="InterPro"/>
</dbReference>
<evidence type="ECO:0000256" key="5">
    <source>
        <dbReference type="ARBA" id="ARBA00022833"/>
    </source>
</evidence>
<evidence type="ECO:0000256" key="3">
    <source>
        <dbReference type="ARBA" id="ARBA00022723"/>
    </source>
</evidence>
<dbReference type="PROSITE" id="PS51843">
    <property type="entry name" value="NR_LBD"/>
    <property type="match status" value="1"/>
</dbReference>
<evidence type="ECO:0000256" key="2">
    <source>
        <dbReference type="ARBA" id="ARBA00008092"/>
    </source>
</evidence>
<dbReference type="Pfam" id="PF00104">
    <property type="entry name" value="Hormone_recep"/>
    <property type="match status" value="1"/>
</dbReference>
<proteinExistence type="inferred from homology"/>
<evidence type="ECO:0000256" key="10">
    <source>
        <dbReference type="SAM" id="MobiDB-lite"/>
    </source>
</evidence>
<evidence type="ECO:0000256" key="7">
    <source>
        <dbReference type="ARBA" id="ARBA00023125"/>
    </source>
</evidence>
<dbReference type="AlphaFoldDB" id="A0A1Y1LGK1"/>
<keyword evidence="6" id="KW-0805">Transcription regulation</keyword>
<keyword evidence="5" id="KW-0862">Zinc</keyword>
<dbReference type="PANTHER" id="PTHR45805">
    <property type="entry name" value="NUCLEAR HORMONE RECEPTOR HR3-RELATED"/>
    <property type="match status" value="1"/>
</dbReference>
<dbReference type="InterPro" id="IPR035500">
    <property type="entry name" value="NHR-like_dom_sf"/>
</dbReference>
<dbReference type="PRINTS" id="PR00398">
    <property type="entry name" value="STRDHORMONER"/>
</dbReference>
<protein>
    <recommendedName>
        <fullName evidence="11">NR LBD domain-containing protein</fullName>
    </recommendedName>
</protein>
<organism evidence="12">
    <name type="scientific">Photinus pyralis</name>
    <name type="common">Common eastern firefly</name>
    <name type="synonym">Lampyris pyralis</name>
    <dbReference type="NCBI Taxonomy" id="7054"/>
    <lineage>
        <taxon>Eukaryota</taxon>
        <taxon>Metazoa</taxon>
        <taxon>Ecdysozoa</taxon>
        <taxon>Arthropoda</taxon>
        <taxon>Hexapoda</taxon>
        <taxon>Insecta</taxon>
        <taxon>Pterygota</taxon>
        <taxon>Neoptera</taxon>
        <taxon>Endopterygota</taxon>
        <taxon>Coleoptera</taxon>
        <taxon>Polyphaga</taxon>
        <taxon>Elateriformia</taxon>
        <taxon>Elateroidea</taxon>
        <taxon>Lampyridae</taxon>
        <taxon>Lampyrinae</taxon>
        <taxon>Photinus</taxon>
    </lineage>
</organism>
<dbReference type="PANTHER" id="PTHR45805:SF10">
    <property type="entry name" value="ECDYSONE-INDUCED PROTEIN 78C"/>
    <property type="match status" value="1"/>
</dbReference>
<evidence type="ECO:0000256" key="6">
    <source>
        <dbReference type="ARBA" id="ARBA00023015"/>
    </source>
</evidence>
<name>A0A1Y1LGK1_PHOPY</name>
<feature type="region of interest" description="Disordered" evidence="10">
    <location>
        <begin position="1"/>
        <end position="34"/>
    </location>
</feature>
<dbReference type="InterPro" id="IPR048008">
    <property type="entry name" value="NR_LBD_DmE78-like"/>
</dbReference>